<gene>
    <name evidence="4" type="ORF">RDB_LOCUS100551</name>
</gene>
<evidence type="ECO:0000313" key="5">
    <source>
        <dbReference type="Proteomes" id="UP000663840"/>
    </source>
</evidence>
<dbReference type="EMBL" id="CAJMWR010003391">
    <property type="protein sequence ID" value="CAE6459225.1"/>
    <property type="molecule type" value="Genomic_DNA"/>
</dbReference>
<dbReference type="Pfam" id="PF01926">
    <property type="entry name" value="MMR_HSR1"/>
    <property type="match status" value="1"/>
</dbReference>
<proteinExistence type="predicted"/>
<reference evidence="4" key="1">
    <citation type="submission" date="2021-01" db="EMBL/GenBank/DDBJ databases">
        <authorList>
            <person name="Kaushik A."/>
        </authorList>
    </citation>
    <scope>NUCLEOTIDE SEQUENCE</scope>
    <source>
        <strain evidence="4">AG1-1A</strain>
    </source>
</reference>
<dbReference type="InterPro" id="IPR006073">
    <property type="entry name" value="GTP-bd"/>
</dbReference>
<sequence length="605" mass="67771">MFDRASSEEMLARNEHSESKSSSESSGSTPRPMATDARGAAVSREALVTEEIKPQVLKTARILIVGPSGSGKTSIIKTSCYSTKNSLDNIPYIATKRTEVTKLRMKDQPFELIDTPGFDGINMSDADAFGEISNYLLNTRQAQVGITGIIYVHRAGNAVHSMSLLRNFRVLTNIFLGNAGMARLTFLVTQTDNQDADYAEILNSRGSVFQAAFSAGARFAACPNQTGFIQLLEHYASQEPIILPIQLDQSYKFHHNFLNRVEKELGYYEYSSGQSLLNEQERQLRELYESQLSVQRESELQVHQQLKQSQLEYSSLRSQLQLQENIEQSQVVQALKDINRMIDDFGRSMAAYLTDNYVHRIFAKDALQVTSIHSRRISTLKPLFHHQDGQSSLIVSSTGQGIQIEGFLDYSIRHSLCRFLTHNIFQPFHPEIDRSLNKLLLASYANIRERESQAIAGKWRSETFKSIHQFSSHEAVEAKIDKHVNTFLAQRLRPLIKGVFGRDISLREIDAEKLWPLIKTAWDWNSDLKGGVIMLGDFVQTSSSRSQFDTGSMEEFEAISSDHIPTNALGTIALGLVCEKAVGGGNPVDKVVVCKTVVATESIFD</sequence>
<evidence type="ECO:0000259" key="3">
    <source>
        <dbReference type="Pfam" id="PF01926"/>
    </source>
</evidence>
<feature type="region of interest" description="Disordered" evidence="2">
    <location>
        <begin position="1"/>
        <end position="41"/>
    </location>
</feature>
<evidence type="ECO:0000313" key="4">
    <source>
        <dbReference type="EMBL" id="CAE6459225.1"/>
    </source>
</evidence>
<evidence type="ECO:0000256" key="1">
    <source>
        <dbReference type="SAM" id="Coils"/>
    </source>
</evidence>
<comment type="caution">
    <text evidence="4">The sequence shown here is derived from an EMBL/GenBank/DDBJ whole genome shotgun (WGS) entry which is preliminary data.</text>
</comment>
<evidence type="ECO:0000256" key="2">
    <source>
        <dbReference type="SAM" id="MobiDB-lite"/>
    </source>
</evidence>
<keyword evidence="1" id="KW-0175">Coiled coil</keyword>
<accession>A0A8H3GPP9</accession>
<dbReference type="Gene3D" id="3.40.50.300">
    <property type="entry name" value="P-loop containing nucleotide triphosphate hydrolases"/>
    <property type="match status" value="1"/>
</dbReference>
<feature type="domain" description="G" evidence="3">
    <location>
        <begin position="61"/>
        <end position="144"/>
    </location>
</feature>
<name>A0A8H3GPP9_9AGAM</name>
<protein>
    <recommendedName>
        <fullName evidence="3">G domain-containing protein</fullName>
    </recommendedName>
</protein>
<dbReference type="InterPro" id="IPR027417">
    <property type="entry name" value="P-loop_NTPase"/>
</dbReference>
<dbReference type="Proteomes" id="UP000663840">
    <property type="component" value="Unassembled WGS sequence"/>
</dbReference>
<dbReference type="GO" id="GO:0005525">
    <property type="term" value="F:GTP binding"/>
    <property type="evidence" value="ECO:0007669"/>
    <property type="project" value="InterPro"/>
</dbReference>
<feature type="coiled-coil region" evidence="1">
    <location>
        <begin position="277"/>
        <end position="326"/>
    </location>
</feature>
<dbReference type="SUPFAM" id="SSF52540">
    <property type="entry name" value="P-loop containing nucleoside triphosphate hydrolases"/>
    <property type="match status" value="1"/>
</dbReference>
<dbReference type="AlphaFoldDB" id="A0A8H3GPP9"/>
<organism evidence="4 5">
    <name type="scientific">Rhizoctonia solani</name>
    <dbReference type="NCBI Taxonomy" id="456999"/>
    <lineage>
        <taxon>Eukaryota</taxon>
        <taxon>Fungi</taxon>
        <taxon>Dikarya</taxon>
        <taxon>Basidiomycota</taxon>
        <taxon>Agaricomycotina</taxon>
        <taxon>Agaricomycetes</taxon>
        <taxon>Cantharellales</taxon>
        <taxon>Ceratobasidiaceae</taxon>
        <taxon>Rhizoctonia</taxon>
    </lineage>
</organism>
<feature type="compositionally biased region" description="Basic and acidic residues" evidence="2">
    <location>
        <begin position="1"/>
        <end position="21"/>
    </location>
</feature>